<accession>A0A0S4QHA0</accession>
<dbReference type="InterPro" id="IPR036237">
    <property type="entry name" value="Xyl_isomerase-like_sf"/>
</dbReference>
<name>A0A0S4QHA0_9ACTN</name>
<proteinExistence type="predicted"/>
<evidence type="ECO:0000313" key="2">
    <source>
        <dbReference type="EMBL" id="CUU54897.1"/>
    </source>
</evidence>
<dbReference type="Pfam" id="PF01261">
    <property type="entry name" value="AP_endonuc_2"/>
    <property type="match status" value="1"/>
</dbReference>
<dbReference type="InterPro" id="IPR013022">
    <property type="entry name" value="Xyl_isomerase-like_TIM-brl"/>
</dbReference>
<keyword evidence="3" id="KW-1185">Reference proteome</keyword>
<protein>
    <submittedName>
        <fullName evidence="2">Sugar phosphate isomerase/epimerase</fullName>
    </submittedName>
</protein>
<dbReference type="AlphaFoldDB" id="A0A0S4QHA0"/>
<organism evidence="2 3">
    <name type="scientific">Parafrankia irregularis</name>
    <dbReference type="NCBI Taxonomy" id="795642"/>
    <lineage>
        <taxon>Bacteria</taxon>
        <taxon>Bacillati</taxon>
        <taxon>Actinomycetota</taxon>
        <taxon>Actinomycetes</taxon>
        <taxon>Frankiales</taxon>
        <taxon>Frankiaceae</taxon>
        <taxon>Parafrankia</taxon>
    </lineage>
</organism>
<dbReference type="Proteomes" id="UP000198802">
    <property type="component" value="Unassembled WGS sequence"/>
</dbReference>
<dbReference type="SUPFAM" id="SSF51658">
    <property type="entry name" value="Xylose isomerase-like"/>
    <property type="match status" value="1"/>
</dbReference>
<evidence type="ECO:0000313" key="3">
    <source>
        <dbReference type="Proteomes" id="UP000198802"/>
    </source>
</evidence>
<dbReference type="GO" id="GO:0016853">
    <property type="term" value="F:isomerase activity"/>
    <property type="evidence" value="ECO:0007669"/>
    <property type="project" value="UniProtKB-KW"/>
</dbReference>
<dbReference type="PANTHER" id="PTHR12110:SF48">
    <property type="entry name" value="BLL3656 PROTEIN"/>
    <property type="match status" value="1"/>
</dbReference>
<reference evidence="3" key="1">
    <citation type="submission" date="2015-11" db="EMBL/GenBank/DDBJ databases">
        <authorList>
            <person name="Varghese N."/>
        </authorList>
    </citation>
    <scope>NUCLEOTIDE SEQUENCE [LARGE SCALE GENOMIC DNA]</scope>
    <source>
        <strain evidence="3">DSM 45899</strain>
    </source>
</reference>
<dbReference type="PANTHER" id="PTHR12110">
    <property type="entry name" value="HYDROXYPYRUVATE ISOMERASE"/>
    <property type="match status" value="1"/>
</dbReference>
<gene>
    <name evidence="2" type="ORF">Ga0074812_103387</name>
</gene>
<dbReference type="RefSeq" id="WP_091272973.1">
    <property type="nucleotide sequence ID" value="NZ_FAOZ01000003.1"/>
</dbReference>
<feature type="domain" description="Xylose isomerase-like TIM barrel" evidence="1">
    <location>
        <begin position="25"/>
        <end position="264"/>
    </location>
</feature>
<dbReference type="InterPro" id="IPR050312">
    <property type="entry name" value="IolE/XylAMocC-like"/>
</dbReference>
<dbReference type="Gene3D" id="3.20.20.150">
    <property type="entry name" value="Divalent-metal-dependent TIM barrel enzymes"/>
    <property type="match status" value="1"/>
</dbReference>
<evidence type="ECO:0000259" key="1">
    <source>
        <dbReference type="Pfam" id="PF01261"/>
    </source>
</evidence>
<keyword evidence="2" id="KW-0413">Isomerase</keyword>
<sequence>MTVISAPTLLPPGRPADADDVRSLVDAVAAAGFSGVQMTSSHFDGAVTAGMAPQEFFDRHRDRGLSIATVEVAIEWATADRPAIAAEAAPLVDLARRAGAAHIIAITTARPGTAGFDEVAARLACLCDIAADQGLRISFEFLPWTVVPTLAEAARLLEAVNRDNLGLVLDLWHWFRQPGGPREDVLRAISPARIDVVQLCDAPAAPAEDPVVETTTARLLPGVGDIDIDAVLDVLTATGAAPIIATEVYSASLTALGPAEMARQAFTATSAALRGRFSPSG</sequence>
<dbReference type="EMBL" id="FAOZ01000003">
    <property type="protein sequence ID" value="CUU54897.1"/>
    <property type="molecule type" value="Genomic_DNA"/>
</dbReference>